<keyword evidence="2" id="KW-1185">Reference proteome</keyword>
<protein>
    <submittedName>
        <fullName evidence="1">DUF397 domain-containing protein</fullName>
    </submittedName>
</protein>
<proteinExistence type="predicted"/>
<accession>A0A2W2CFB9</accession>
<evidence type="ECO:0000313" key="2">
    <source>
        <dbReference type="Proteomes" id="UP000248627"/>
    </source>
</evidence>
<dbReference type="Pfam" id="PF04149">
    <property type="entry name" value="DUF397"/>
    <property type="match status" value="1"/>
</dbReference>
<evidence type="ECO:0000313" key="1">
    <source>
        <dbReference type="EMBL" id="PZF86989.1"/>
    </source>
</evidence>
<dbReference type="EMBL" id="POTX01000289">
    <property type="protein sequence ID" value="PZF86989.1"/>
    <property type="molecule type" value="Genomic_DNA"/>
</dbReference>
<gene>
    <name evidence="1" type="ORF">C1I93_26975</name>
</gene>
<dbReference type="OrthoDB" id="4570646at2"/>
<dbReference type="InterPro" id="IPR007278">
    <property type="entry name" value="DUF397"/>
</dbReference>
<name>A0A2W2CFB9_9ACTN</name>
<comment type="caution">
    <text evidence="1">The sequence shown here is derived from an EMBL/GenBank/DDBJ whole genome shotgun (WGS) entry which is preliminary data.</text>
</comment>
<organism evidence="1 2">
    <name type="scientific">Micromonospora endophytica</name>
    <dbReference type="NCBI Taxonomy" id="515350"/>
    <lineage>
        <taxon>Bacteria</taxon>
        <taxon>Bacillati</taxon>
        <taxon>Actinomycetota</taxon>
        <taxon>Actinomycetes</taxon>
        <taxon>Micromonosporales</taxon>
        <taxon>Micromonosporaceae</taxon>
        <taxon>Micromonospora</taxon>
    </lineage>
</organism>
<dbReference type="AlphaFoldDB" id="A0A2W2CFB9"/>
<dbReference type="Proteomes" id="UP000248627">
    <property type="component" value="Unassembled WGS sequence"/>
</dbReference>
<sequence length="42" mass="4728">MECAILPDLVAVRDSKDRPGPVLTFSRRQWSAFITTLTPTTH</sequence>
<reference evidence="1 2" key="1">
    <citation type="submission" date="2018-01" db="EMBL/GenBank/DDBJ databases">
        <title>Draft genome sequence of Jishengella endophytica.</title>
        <authorList>
            <person name="Sahin N."/>
            <person name="Ay H."/>
            <person name="Saygin H."/>
        </authorList>
    </citation>
    <scope>NUCLEOTIDE SEQUENCE [LARGE SCALE GENOMIC DNA]</scope>
    <source>
        <strain evidence="1 2">DSM 45430</strain>
    </source>
</reference>